<protein>
    <submittedName>
        <fullName evidence="1">Uncharacterized protein</fullName>
    </submittedName>
</protein>
<accession>X6MV14</accession>
<dbReference type="AlphaFoldDB" id="X6MV14"/>
<name>X6MV14_RETFI</name>
<comment type="caution">
    <text evidence="1">The sequence shown here is derived from an EMBL/GenBank/DDBJ whole genome shotgun (WGS) entry which is preliminary data.</text>
</comment>
<proteinExistence type="predicted"/>
<organism evidence="1 2">
    <name type="scientific">Reticulomyxa filosa</name>
    <dbReference type="NCBI Taxonomy" id="46433"/>
    <lineage>
        <taxon>Eukaryota</taxon>
        <taxon>Sar</taxon>
        <taxon>Rhizaria</taxon>
        <taxon>Retaria</taxon>
        <taxon>Foraminifera</taxon>
        <taxon>Monothalamids</taxon>
        <taxon>Reticulomyxidae</taxon>
        <taxon>Reticulomyxa</taxon>
    </lineage>
</organism>
<evidence type="ECO:0000313" key="2">
    <source>
        <dbReference type="Proteomes" id="UP000023152"/>
    </source>
</evidence>
<reference evidence="1 2" key="1">
    <citation type="journal article" date="2013" name="Curr. Biol.">
        <title>The Genome of the Foraminiferan Reticulomyxa filosa.</title>
        <authorList>
            <person name="Glockner G."/>
            <person name="Hulsmann N."/>
            <person name="Schleicher M."/>
            <person name="Noegel A.A."/>
            <person name="Eichinger L."/>
            <person name="Gallinger C."/>
            <person name="Pawlowski J."/>
            <person name="Sierra R."/>
            <person name="Euteneuer U."/>
            <person name="Pillet L."/>
            <person name="Moustafa A."/>
            <person name="Platzer M."/>
            <person name="Groth M."/>
            <person name="Szafranski K."/>
            <person name="Schliwa M."/>
        </authorList>
    </citation>
    <scope>NUCLEOTIDE SEQUENCE [LARGE SCALE GENOMIC DNA]</scope>
</reference>
<keyword evidence="2" id="KW-1185">Reference proteome</keyword>
<dbReference type="EMBL" id="ASPP01016914">
    <property type="protein sequence ID" value="ETO17302.1"/>
    <property type="molecule type" value="Genomic_DNA"/>
</dbReference>
<evidence type="ECO:0000313" key="1">
    <source>
        <dbReference type="EMBL" id="ETO17302.1"/>
    </source>
</evidence>
<gene>
    <name evidence="1" type="ORF">RFI_20027</name>
</gene>
<dbReference type="Proteomes" id="UP000023152">
    <property type="component" value="Unassembled WGS sequence"/>
</dbReference>
<sequence>MQATLKNFTTLEGYTAIENPKLSHSLYEYIRAWKPSNSKEEELKLYITLQANSYPPMDDDNQKHETFDCLQCVIAFLEREKKMNTKKILFCRYLEEVLWDNYILDSKQHIPVCISLAKNYNKQNEKDIILHALQEKHISKETMNAIRENDYDKYFYDRFNLDRWKAKVITYRSNVLSDNDINTTLIGVPQNYISMIYLWPFTKQQMDNYIEKFAKIKTKKNISMRMIITGHQNNTRKH</sequence>